<accession>A0A9N8DPS4</accession>
<reference evidence="3" key="1">
    <citation type="submission" date="2020-06" db="EMBL/GenBank/DDBJ databases">
        <authorList>
            <consortium name="Plant Systems Biology data submission"/>
        </authorList>
    </citation>
    <scope>NUCLEOTIDE SEQUENCE</scope>
    <source>
        <strain evidence="3">D6</strain>
    </source>
</reference>
<keyword evidence="2" id="KW-0472">Membrane</keyword>
<sequence length="371" mass="39662">MESTSKSGEGKDKAQPSSTVAGSGTTGTSPNSLKSPTATEPPLQATGIGKKVSAATRSGGTIGAVEAERKKLRALQQETHVDKAMDPLELAKMIERNKLLAWEQEAPKTSALDSNLGRAMPKAPSTGSSSNLLAPQNVEEAMDPLELAKMVETRLQQGWSPNEQDDSLLHPTMNPRLVLEDVADGNIDPLHLEKIVQTRLQHPNNNIQPPNTTTTTSTMMTPSIPGAYSGAPGTDLQRTDDLRFSLVGASSGKDFKDSVVHHSVTASGDHHHHHHHPSVTASMLRKSTTDTAVTLQATLVTDQDNAESLRMELEQIKASPIAEVVGMTSNETDTTIMTASGKRSFMIGVAIFVAMVVGTLIVVILWPIVFM</sequence>
<feature type="transmembrane region" description="Helical" evidence="2">
    <location>
        <begin position="345"/>
        <end position="369"/>
    </location>
</feature>
<evidence type="ECO:0000256" key="1">
    <source>
        <dbReference type="SAM" id="MobiDB-lite"/>
    </source>
</evidence>
<name>A0A9N8DPS4_9STRA</name>
<evidence type="ECO:0000313" key="3">
    <source>
        <dbReference type="EMBL" id="CAB9506898.1"/>
    </source>
</evidence>
<dbReference type="EMBL" id="CAICTM010000282">
    <property type="protein sequence ID" value="CAB9506898.1"/>
    <property type="molecule type" value="Genomic_DNA"/>
</dbReference>
<keyword evidence="2" id="KW-1133">Transmembrane helix</keyword>
<feature type="region of interest" description="Disordered" evidence="1">
    <location>
        <begin position="265"/>
        <end position="286"/>
    </location>
</feature>
<feature type="region of interest" description="Disordered" evidence="1">
    <location>
        <begin position="1"/>
        <end position="61"/>
    </location>
</feature>
<keyword evidence="4" id="KW-1185">Reference proteome</keyword>
<evidence type="ECO:0000256" key="2">
    <source>
        <dbReference type="SAM" id="Phobius"/>
    </source>
</evidence>
<proteinExistence type="predicted"/>
<dbReference type="AlphaFoldDB" id="A0A9N8DPS4"/>
<organism evidence="3 4">
    <name type="scientific">Seminavis robusta</name>
    <dbReference type="NCBI Taxonomy" id="568900"/>
    <lineage>
        <taxon>Eukaryota</taxon>
        <taxon>Sar</taxon>
        <taxon>Stramenopiles</taxon>
        <taxon>Ochrophyta</taxon>
        <taxon>Bacillariophyta</taxon>
        <taxon>Bacillariophyceae</taxon>
        <taxon>Bacillariophycidae</taxon>
        <taxon>Naviculales</taxon>
        <taxon>Naviculaceae</taxon>
        <taxon>Seminavis</taxon>
    </lineage>
</organism>
<protein>
    <submittedName>
        <fullName evidence="3">Uncharacterized protein</fullName>
    </submittedName>
</protein>
<dbReference type="Proteomes" id="UP001153069">
    <property type="component" value="Unassembled WGS sequence"/>
</dbReference>
<evidence type="ECO:0000313" key="4">
    <source>
        <dbReference type="Proteomes" id="UP001153069"/>
    </source>
</evidence>
<gene>
    <name evidence="3" type="ORF">SEMRO_283_G107790.1</name>
</gene>
<comment type="caution">
    <text evidence="3">The sequence shown here is derived from an EMBL/GenBank/DDBJ whole genome shotgun (WGS) entry which is preliminary data.</text>
</comment>
<feature type="compositionally biased region" description="Low complexity" evidence="1">
    <location>
        <begin position="17"/>
        <end position="29"/>
    </location>
</feature>
<keyword evidence="2" id="KW-0812">Transmembrane</keyword>